<protein>
    <submittedName>
        <fullName evidence="2">Uncharacterized protein</fullName>
    </submittedName>
</protein>
<name>A0AAD7NF36_9AGAR</name>
<organism evidence="2 3">
    <name type="scientific">Mycena metata</name>
    <dbReference type="NCBI Taxonomy" id="1033252"/>
    <lineage>
        <taxon>Eukaryota</taxon>
        <taxon>Fungi</taxon>
        <taxon>Dikarya</taxon>
        <taxon>Basidiomycota</taxon>
        <taxon>Agaricomycotina</taxon>
        <taxon>Agaricomycetes</taxon>
        <taxon>Agaricomycetidae</taxon>
        <taxon>Agaricales</taxon>
        <taxon>Marasmiineae</taxon>
        <taxon>Mycenaceae</taxon>
        <taxon>Mycena</taxon>
    </lineage>
</organism>
<dbReference type="EMBL" id="JARKIB010000042">
    <property type="protein sequence ID" value="KAJ7758292.1"/>
    <property type="molecule type" value="Genomic_DNA"/>
</dbReference>
<dbReference type="AlphaFoldDB" id="A0AAD7NF36"/>
<dbReference type="Proteomes" id="UP001215598">
    <property type="component" value="Unassembled WGS sequence"/>
</dbReference>
<evidence type="ECO:0000256" key="1">
    <source>
        <dbReference type="SAM" id="MobiDB-lite"/>
    </source>
</evidence>
<keyword evidence="3" id="KW-1185">Reference proteome</keyword>
<sequence length="210" mass="23556">MQHNQTPHSALRALHFTHSRSPRFGTFSSLTSSVVHGFKTFSRQSRLQSSQFSKPMYSCQVLQVLVAPTTSINVASIPLRQHPKLTLALQTYKYLNTLQIKTSKSDSRPEPGTIFHGDFQDIRTAFSSPPSTPPSPRSLQARHPQWRKHAGLSSRTLSPTPRARRPHSSAPRLRCARPTPHARRRALPMCGGGHSAPARARAHTYYMNNY</sequence>
<proteinExistence type="predicted"/>
<feature type="region of interest" description="Disordered" evidence="1">
    <location>
        <begin position="123"/>
        <end position="197"/>
    </location>
</feature>
<reference evidence="2" key="1">
    <citation type="submission" date="2023-03" db="EMBL/GenBank/DDBJ databases">
        <title>Massive genome expansion in bonnet fungi (Mycena s.s.) driven by repeated elements and novel gene families across ecological guilds.</title>
        <authorList>
            <consortium name="Lawrence Berkeley National Laboratory"/>
            <person name="Harder C.B."/>
            <person name="Miyauchi S."/>
            <person name="Viragh M."/>
            <person name="Kuo A."/>
            <person name="Thoen E."/>
            <person name="Andreopoulos B."/>
            <person name="Lu D."/>
            <person name="Skrede I."/>
            <person name="Drula E."/>
            <person name="Henrissat B."/>
            <person name="Morin E."/>
            <person name="Kohler A."/>
            <person name="Barry K."/>
            <person name="LaButti K."/>
            <person name="Morin E."/>
            <person name="Salamov A."/>
            <person name="Lipzen A."/>
            <person name="Mereny Z."/>
            <person name="Hegedus B."/>
            <person name="Baldrian P."/>
            <person name="Stursova M."/>
            <person name="Weitz H."/>
            <person name="Taylor A."/>
            <person name="Grigoriev I.V."/>
            <person name="Nagy L.G."/>
            <person name="Martin F."/>
            <person name="Kauserud H."/>
        </authorList>
    </citation>
    <scope>NUCLEOTIDE SEQUENCE</scope>
    <source>
        <strain evidence="2">CBHHK182m</strain>
    </source>
</reference>
<comment type="caution">
    <text evidence="2">The sequence shown here is derived from an EMBL/GenBank/DDBJ whole genome shotgun (WGS) entry which is preliminary data.</text>
</comment>
<evidence type="ECO:0000313" key="2">
    <source>
        <dbReference type="EMBL" id="KAJ7758292.1"/>
    </source>
</evidence>
<evidence type="ECO:0000313" key="3">
    <source>
        <dbReference type="Proteomes" id="UP001215598"/>
    </source>
</evidence>
<gene>
    <name evidence="2" type="ORF">B0H16DRAFT_1689318</name>
</gene>
<accession>A0AAD7NF36</accession>